<gene>
    <name evidence="6" type="ORF">BJY01DRAFT_221968</name>
</gene>
<sequence length="435" mass="48017">MEKSLKLIVVGGGPVGLTAAHALHHASIEFVVLERRDAVIIDEGASLVLGPQSLRIMHQFGLLDRLLEIGGEVRRNKAITHDGKVFRDTFSPQGIRKNHGTAPVTFHRAELIQVLYDGLPPAAKERYFTGKDVVNITSNDDGVEVACADGSVYSGAAVLGVDGVHSRTRRLMRKDALGANLKSGWDPERPFTATYKCLWCSFARPSDTGESYETQSKDQSVMYLTGRERAWIFLYEKLPQPTSERTSYTKDDVDAFAAKFAEFPVTEDLKVKDVYAKRTSVGMANLEEGIAGHWSCGRIVLAGDACHKFTPNAGLGLNAGIQDVVVLCNLLHKAMKTSPAMDTAAFGQLFKEYRKLRVKDLKAQLRQSAYMTRMQAWANGAYFVLARYVTNPAVVQQVFIRTLVANAIKQGLVLEYVPASEPFQGKVKWVHPLKS</sequence>
<comment type="caution">
    <text evidence="6">The sequence shown here is derived from an EMBL/GenBank/DDBJ whole genome shotgun (WGS) entry which is preliminary data.</text>
</comment>
<dbReference type="EMBL" id="JBFXLU010000178">
    <property type="protein sequence ID" value="KAL2836448.1"/>
    <property type="molecule type" value="Genomic_DNA"/>
</dbReference>
<accession>A0ABR4J8R4</accession>
<evidence type="ECO:0000259" key="5">
    <source>
        <dbReference type="Pfam" id="PF01494"/>
    </source>
</evidence>
<evidence type="ECO:0000313" key="6">
    <source>
        <dbReference type="EMBL" id="KAL2836448.1"/>
    </source>
</evidence>
<evidence type="ECO:0000256" key="3">
    <source>
        <dbReference type="ARBA" id="ARBA00022827"/>
    </source>
</evidence>
<dbReference type="PRINTS" id="PR00420">
    <property type="entry name" value="RNGMNOXGNASE"/>
</dbReference>
<dbReference type="InterPro" id="IPR002938">
    <property type="entry name" value="FAD-bd"/>
</dbReference>
<proteinExistence type="inferred from homology"/>
<dbReference type="PANTHER" id="PTHR47356:SF2">
    <property type="entry name" value="FAD-BINDING DOMAIN-CONTAINING PROTEIN-RELATED"/>
    <property type="match status" value="1"/>
</dbReference>
<protein>
    <submittedName>
        <fullName evidence="6">FAD/NAD(P)-binding domain-containing protein</fullName>
    </submittedName>
</protein>
<reference evidence="6 7" key="1">
    <citation type="submission" date="2024-07" db="EMBL/GenBank/DDBJ databases">
        <title>Section-level genome sequencing and comparative genomics of Aspergillus sections Usti and Cavernicolus.</title>
        <authorList>
            <consortium name="Lawrence Berkeley National Laboratory"/>
            <person name="Nybo J.L."/>
            <person name="Vesth T.C."/>
            <person name="Theobald S."/>
            <person name="Frisvad J.C."/>
            <person name="Larsen T.O."/>
            <person name="Kjaerboelling I."/>
            <person name="Rothschild-Mancinelli K."/>
            <person name="Lyhne E.K."/>
            <person name="Kogle M.E."/>
            <person name="Barry K."/>
            <person name="Clum A."/>
            <person name="Na H."/>
            <person name="Ledsgaard L."/>
            <person name="Lin J."/>
            <person name="Lipzen A."/>
            <person name="Kuo A."/>
            <person name="Riley R."/>
            <person name="Mondo S."/>
            <person name="Labutti K."/>
            <person name="Haridas S."/>
            <person name="Pangalinan J."/>
            <person name="Salamov A.A."/>
            <person name="Simmons B.A."/>
            <person name="Magnuson J.K."/>
            <person name="Chen J."/>
            <person name="Drula E."/>
            <person name="Henrissat B."/>
            <person name="Wiebenga A."/>
            <person name="Lubbers R.J."/>
            <person name="Gomes A.C."/>
            <person name="Makela M.R."/>
            <person name="Stajich J."/>
            <person name="Grigoriev I.V."/>
            <person name="Mortensen U.H."/>
            <person name="De Vries R.P."/>
            <person name="Baker S.E."/>
            <person name="Andersen M.R."/>
        </authorList>
    </citation>
    <scope>NUCLEOTIDE SEQUENCE [LARGE SCALE GENOMIC DNA]</scope>
    <source>
        <strain evidence="6 7">CBS 123904</strain>
    </source>
</reference>
<keyword evidence="7" id="KW-1185">Reference proteome</keyword>
<evidence type="ECO:0000256" key="2">
    <source>
        <dbReference type="ARBA" id="ARBA00022630"/>
    </source>
</evidence>
<keyword evidence="4" id="KW-0560">Oxidoreductase</keyword>
<dbReference type="Gene3D" id="3.50.50.60">
    <property type="entry name" value="FAD/NAD(P)-binding domain"/>
    <property type="match status" value="1"/>
</dbReference>
<dbReference type="InterPro" id="IPR036188">
    <property type="entry name" value="FAD/NAD-bd_sf"/>
</dbReference>
<dbReference type="Proteomes" id="UP001610446">
    <property type="component" value="Unassembled WGS sequence"/>
</dbReference>
<evidence type="ECO:0000256" key="4">
    <source>
        <dbReference type="ARBA" id="ARBA00023002"/>
    </source>
</evidence>
<organism evidence="6 7">
    <name type="scientific">Aspergillus pseudoustus</name>
    <dbReference type="NCBI Taxonomy" id="1810923"/>
    <lineage>
        <taxon>Eukaryota</taxon>
        <taxon>Fungi</taxon>
        <taxon>Dikarya</taxon>
        <taxon>Ascomycota</taxon>
        <taxon>Pezizomycotina</taxon>
        <taxon>Eurotiomycetes</taxon>
        <taxon>Eurotiomycetidae</taxon>
        <taxon>Eurotiales</taxon>
        <taxon>Aspergillaceae</taxon>
        <taxon>Aspergillus</taxon>
        <taxon>Aspergillus subgen. Nidulantes</taxon>
    </lineage>
</organism>
<dbReference type="Pfam" id="PF01494">
    <property type="entry name" value="FAD_binding_3"/>
    <property type="match status" value="1"/>
</dbReference>
<name>A0ABR4J8R4_9EURO</name>
<evidence type="ECO:0000256" key="1">
    <source>
        <dbReference type="ARBA" id="ARBA00007992"/>
    </source>
</evidence>
<comment type="similarity">
    <text evidence="1">Belongs to the paxM FAD-dependent monooxygenase family.</text>
</comment>
<feature type="domain" description="FAD-binding" evidence="5">
    <location>
        <begin position="7"/>
        <end position="336"/>
    </location>
</feature>
<keyword evidence="3" id="KW-0274">FAD</keyword>
<keyword evidence="2" id="KW-0285">Flavoprotein</keyword>
<dbReference type="InterPro" id="IPR050562">
    <property type="entry name" value="FAD_mOase_fung"/>
</dbReference>
<evidence type="ECO:0000313" key="7">
    <source>
        <dbReference type="Proteomes" id="UP001610446"/>
    </source>
</evidence>
<dbReference type="PANTHER" id="PTHR47356">
    <property type="entry name" value="FAD-DEPENDENT MONOOXYGENASE ASQG-RELATED"/>
    <property type="match status" value="1"/>
</dbReference>
<dbReference type="SUPFAM" id="SSF51905">
    <property type="entry name" value="FAD/NAD(P)-binding domain"/>
    <property type="match status" value="1"/>
</dbReference>